<dbReference type="Proteomes" id="UP000423413">
    <property type="component" value="Chromosome"/>
</dbReference>
<dbReference type="AlphaFoldDB" id="A0AAE6QGP7"/>
<accession>A0AAE6QGP7</accession>
<evidence type="ECO:0000313" key="1">
    <source>
        <dbReference type="EMBL" id="QGT82215.1"/>
    </source>
</evidence>
<name>A0AAE6QGP7_9PSED</name>
<evidence type="ECO:0000313" key="2">
    <source>
        <dbReference type="Proteomes" id="UP000423413"/>
    </source>
</evidence>
<protein>
    <submittedName>
        <fullName evidence="1">Uncharacterized protein</fullName>
    </submittedName>
</protein>
<dbReference type="EMBL" id="CP046441">
    <property type="protein sequence ID" value="QGT82215.1"/>
    <property type="molecule type" value="Genomic_DNA"/>
</dbReference>
<reference evidence="1 2" key="1">
    <citation type="submission" date="2019-11" db="EMBL/GenBank/DDBJ databases">
        <title>Complete genome sequence of Pseudomonas syringae pv. coronafaciens isolate B19001 originated in imported oat cereal.</title>
        <authorList>
            <person name="Kim S.M."/>
            <person name="Lee B.C."/>
            <person name="Seo S.J."/>
            <person name="Lee J.E."/>
            <person name="Choi N.J."/>
            <person name="Park J.H."/>
        </authorList>
    </citation>
    <scope>NUCLEOTIDE SEQUENCE [LARGE SCALE GENOMIC DNA]</scope>
    <source>
        <strain evidence="1 2">B19001</strain>
    </source>
</reference>
<proteinExistence type="predicted"/>
<sequence>MGFKLLKLFREAESLPGGYWIPTPFRIIEIGESLVFVGILPTALGFLTQRPSEGLCRILTPEAAKEFPREDLRSWMGGVSGNPKSEVVDFSESHRVRARPINHQDDIEYLSFNRMATVSAANSGQSAWSRRPVTVVDNEIALCRQWKFGFYRYFSSDIRSGRNISEAVINQPVSRLLYALAHQAGSPIAFSVRYGTESVALRATEKLPAEEYRLALLLSRHVERQGRYTTFFVAYQFAPVLIESFKDLGCVMEIDQ</sequence>
<dbReference type="RefSeq" id="WP_147458925.1">
    <property type="nucleotide sequence ID" value="NZ_CP046441.1"/>
</dbReference>
<gene>
    <name evidence="1" type="ORF">GMO17_14030</name>
</gene>
<organism evidence="1 2">
    <name type="scientific">Pseudomonas coronafaciens pv. coronafaciens</name>
    <dbReference type="NCBI Taxonomy" id="235275"/>
    <lineage>
        <taxon>Bacteria</taxon>
        <taxon>Pseudomonadati</taxon>
        <taxon>Pseudomonadota</taxon>
        <taxon>Gammaproteobacteria</taxon>
        <taxon>Pseudomonadales</taxon>
        <taxon>Pseudomonadaceae</taxon>
        <taxon>Pseudomonas</taxon>
        <taxon>Pseudomonas coronafaciens</taxon>
    </lineage>
</organism>